<evidence type="ECO:0000313" key="2">
    <source>
        <dbReference type="EMBL" id="OLP73667.1"/>
    </source>
</evidence>
<accession>A0A1Q9BSM8</accession>
<dbReference type="AlphaFoldDB" id="A0A1Q9BSM8"/>
<protein>
    <submittedName>
        <fullName evidence="2">Uncharacterized protein</fullName>
    </submittedName>
</protein>
<evidence type="ECO:0000256" key="1">
    <source>
        <dbReference type="SAM" id="MobiDB-lite"/>
    </source>
</evidence>
<sequence>MIRQRPGQGSSECSGLEALGDRQQLLTEWVEETGLPRPKLEAQGSDALLKTQFRFCSKGELGFINAKYIVSALPELEEKPFKTRRKVTVDGWDKEEEEEERKLPTTRRHLDRMHRVFRNNLSMCLLAFPQFSQFDVSKHDLDDWYDWFWGPDIAGRTPTPSEKTLLYAERNAWRSIHNLVFEGNSLKEAMLEIRADALFWTREVYERVPRPGEKGTNGPGTKGTKAGSLQGSGKGPWKGKQPWQAYQPVFQPFLKQNGKGKDTPGKKGDHKGKGKDSWPQNKSRNNPKGCRDYHIKKQCAGNCGRSHNCPVTKDGWVCNAPPREHSPDNCPYK</sequence>
<dbReference type="OMA" id="WVEETGL"/>
<feature type="region of interest" description="Disordered" evidence="1">
    <location>
        <begin position="209"/>
        <end position="242"/>
    </location>
</feature>
<dbReference type="Proteomes" id="UP000186817">
    <property type="component" value="Unassembled WGS sequence"/>
</dbReference>
<dbReference type="OrthoDB" id="10331524at2759"/>
<feature type="region of interest" description="Disordered" evidence="1">
    <location>
        <begin position="254"/>
        <end position="292"/>
    </location>
</feature>
<keyword evidence="3" id="KW-1185">Reference proteome</keyword>
<evidence type="ECO:0000313" key="3">
    <source>
        <dbReference type="Proteomes" id="UP000186817"/>
    </source>
</evidence>
<comment type="caution">
    <text evidence="2">The sequence shown here is derived from an EMBL/GenBank/DDBJ whole genome shotgun (WGS) entry which is preliminary data.</text>
</comment>
<name>A0A1Q9BSM8_SYMMI</name>
<gene>
    <name evidence="2" type="ORF">AK812_SmicGene47020</name>
</gene>
<proteinExistence type="predicted"/>
<organism evidence="2 3">
    <name type="scientific">Symbiodinium microadriaticum</name>
    <name type="common">Dinoflagellate</name>
    <name type="synonym">Zooxanthella microadriatica</name>
    <dbReference type="NCBI Taxonomy" id="2951"/>
    <lineage>
        <taxon>Eukaryota</taxon>
        <taxon>Sar</taxon>
        <taxon>Alveolata</taxon>
        <taxon>Dinophyceae</taxon>
        <taxon>Suessiales</taxon>
        <taxon>Symbiodiniaceae</taxon>
        <taxon>Symbiodinium</taxon>
    </lineage>
</organism>
<reference evidence="2 3" key="1">
    <citation type="submission" date="2016-02" db="EMBL/GenBank/DDBJ databases">
        <title>Genome analysis of coral dinoflagellate symbionts highlights evolutionary adaptations to a symbiotic lifestyle.</title>
        <authorList>
            <person name="Aranda M."/>
            <person name="Li Y."/>
            <person name="Liew Y.J."/>
            <person name="Baumgarten S."/>
            <person name="Simakov O."/>
            <person name="Wilson M."/>
            <person name="Piel J."/>
            <person name="Ashoor H."/>
            <person name="Bougouffa S."/>
            <person name="Bajic V.B."/>
            <person name="Ryu T."/>
            <person name="Ravasi T."/>
            <person name="Bayer T."/>
            <person name="Micklem G."/>
            <person name="Kim H."/>
            <person name="Bhak J."/>
            <person name="Lajeunesse T.C."/>
            <person name="Voolstra C.R."/>
        </authorList>
    </citation>
    <scope>NUCLEOTIDE SEQUENCE [LARGE SCALE GENOMIC DNA]</scope>
    <source>
        <strain evidence="2 3">CCMP2467</strain>
    </source>
</reference>
<dbReference type="EMBL" id="LSRX01005006">
    <property type="protein sequence ID" value="OLP73667.1"/>
    <property type="molecule type" value="Genomic_DNA"/>
</dbReference>